<sequence>MSESDSTYGLILITATLFSFYYLAIGVHQEHPLHMLALVITNVIVWGYAFINFIDNKTDEYKLYIGRLVRIIHLCELQFRLIFTSLFTILLLPLGIYLAWWYYSRETFITFAVASINKDVRAMASRHFTFTSGIMIDVQLQVNFLILVLRNGIEHAPIIQWSVVIVGVTLTIFWSILGSCAVRRESNGLLLCFVLLTFPNVVYAGFKFHQVWQMDRSRQMFKLTLLSGISSVVARLGLLFLTYFVYKDFGSGLKECIYRYDAGLTSRQRGTTIVSTGEESSDTPDVRVRRLTFTRETDSL</sequence>
<dbReference type="AlphaFoldDB" id="A0A1V9XTU3"/>
<dbReference type="EMBL" id="MNPL01004261">
    <property type="protein sequence ID" value="OQR76873.1"/>
    <property type="molecule type" value="Genomic_DNA"/>
</dbReference>
<evidence type="ECO:0000313" key="3">
    <source>
        <dbReference type="EMBL" id="OQR76873.1"/>
    </source>
</evidence>
<accession>A0A1V9XTU3</accession>
<keyword evidence="1" id="KW-1133">Transmembrane helix</keyword>
<keyword evidence="4" id="KW-1185">Reference proteome</keyword>
<feature type="domain" description="DUF7789" evidence="2">
    <location>
        <begin position="2"/>
        <end position="77"/>
    </location>
</feature>
<protein>
    <recommendedName>
        <fullName evidence="2">DUF7789 domain-containing protein</fullName>
    </recommendedName>
</protein>
<dbReference type="InterPro" id="IPR056691">
    <property type="entry name" value="DUF7789"/>
</dbReference>
<feature type="transmembrane region" description="Helical" evidence="1">
    <location>
        <begin position="81"/>
        <end position="103"/>
    </location>
</feature>
<evidence type="ECO:0000256" key="1">
    <source>
        <dbReference type="SAM" id="Phobius"/>
    </source>
</evidence>
<dbReference type="OrthoDB" id="2448307at2759"/>
<feature type="transmembrane region" description="Helical" evidence="1">
    <location>
        <begin position="6"/>
        <end position="24"/>
    </location>
</feature>
<feature type="transmembrane region" description="Helical" evidence="1">
    <location>
        <begin position="226"/>
        <end position="246"/>
    </location>
</feature>
<dbReference type="Proteomes" id="UP000192247">
    <property type="component" value="Unassembled WGS sequence"/>
</dbReference>
<comment type="caution">
    <text evidence="3">The sequence shown here is derived from an EMBL/GenBank/DDBJ whole genome shotgun (WGS) entry which is preliminary data.</text>
</comment>
<feature type="domain" description="DUF7789" evidence="2">
    <location>
        <begin position="125"/>
        <end position="241"/>
    </location>
</feature>
<feature type="transmembrane region" description="Helical" evidence="1">
    <location>
        <begin position="189"/>
        <end position="206"/>
    </location>
</feature>
<reference evidence="3 4" key="1">
    <citation type="journal article" date="2017" name="Gigascience">
        <title>Draft genome of the honey bee ectoparasitic mite, Tropilaelaps mercedesae, is shaped by the parasitic life history.</title>
        <authorList>
            <person name="Dong X."/>
            <person name="Armstrong S.D."/>
            <person name="Xia D."/>
            <person name="Makepeace B.L."/>
            <person name="Darby A.C."/>
            <person name="Kadowaki T."/>
        </authorList>
    </citation>
    <scope>NUCLEOTIDE SEQUENCE [LARGE SCALE GENOMIC DNA]</scope>
    <source>
        <strain evidence="3">Wuxi-XJTLU</strain>
    </source>
</reference>
<evidence type="ECO:0000259" key="2">
    <source>
        <dbReference type="Pfam" id="PF25044"/>
    </source>
</evidence>
<dbReference type="Pfam" id="PF25044">
    <property type="entry name" value="DUF7789"/>
    <property type="match status" value="2"/>
</dbReference>
<feature type="transmembrane region" description="Helical" evidence="1">
    <location>
        <begin position="36"/>
        <end position="54"/>
    </location>
</feature>
<organism evidence="3 4">
    <name type="scientific">Tropilaelaps mercedesae</name>
    <dbReference type="NCBI Taxonomy" id="418985"/>
    <lineage>
        <taxon>Eukaryota</taxon>
        <taxon>Metazoa</taxon>
        <taxon>Ecdysozoa</taxon>
        <taxon>Arthropoda</taxon>
        <taxon>Chelicerata</taxon>
        <taxon>Arachnida</taxon>
        <taxon>Acari</taxon>
        <taxon>Parasitiformes</taxon>
        <taxon>Mesostigmata</taxon>
        <taxon>Gamasina</taxon>
        <taxon>Dermanyssoidea</taxon>
        <taxon>Laelapidae</taxon>
        <taxon>Tropilaelaps</taxon>
    </lineage>
</organism>
<feature type="transmembrane region" description="Helical" evidence="1">
    <location>
        <begin position="158"/>
        <end position="177"/>
    </location>
</feature>
<dbReference type="InParanoid" id="A0A1V9XTU3"/>
<name>A0A1V9XTU3_9ACAR</name>
<keyword evidence="1" id="KW-0812">Transmembrane</keyword>
<dbReference type="STRING" id="418985.A0A1V9XTU3"/>
<evidence type="ECO:0000313" key="4">
    <source>
        <dbReference type="Proteomes" id="UP000192247"/>
    </source>
</evidence>
<keyword evidence="1" id="KW-0472">Membrane</keyword>
<dbReference type="PANTHER" id="PTHR39299">
    <property type="entry name" value="TRANSMEMBRANE PROTEIN"/>
    <property type="match status" value="1"/>
</dbReference>
<dbReference type="PANTHER" id="PTHR39299:SF1">
    <property type="entry name" value="TRANSMEMBRANE PROTEIN"/>
    <property type="match status" value="1"/>
</dbReference>
<proteinExistence type="predicted"/>
<gene>
    <name evidence="3" type="ORF">BIW11_07494</name>
</gene>